<feature type="non-terminal residue" evidence="1">
    <location>
        <position position="1"/>
    </location>
</feature>
<proteinExistence type="predicted"/>
<dbReference type="EMBL" id="MSFK01000018">
    <property type="protein sequence ID" value="PWY83638.1"/>
    <property type="molecule type" value="Genomic_DNA"/>
</dbReference>
<dbReference type="OrthoDB" id="4325529at2759"/>
<protein>
    <submittedName>
        <fullName evidence="1">Uncharacterized protein</fullName>
    </submittedName>
</protein>
<sequence>FLKEEILNREIRSCRYKKPRIIEGSKPIIRTLGKNAVQSYISAIIDLWSYQRSSRINPNPNPRGETVTILLADYIHCEYL</sequence>
<keyword evidence="2" id="KW-1185">Reference proteome</keyword>
<name>A0A317WF64_9EURO</name>
<organism evidence="1 2">
    <name type="scientific">Aspergillus sclerotioniger CBS 115572</name>
    <dbReference type="NCBI Taxonomy" id="1450535"/>
    <lineage>
        <taxon>Eukaryota</taxon>
        <taxon>Fungi</taxon>
        <taxon>Dikarya</taxon>
        <taxon>Ascomycota</taxon>
        <taxon>Pezizomycotina</taxon>
        <taxon>Eurotiomycetes</taxon>
        <taxon>Eurotiomycetidae</taxon>
        <taxon>Eurotiales</taxon>
        <taxon>Aspergillaceae</taxon>
        <taxon>Aspergillus</taxon>
        <taxon>Aspergillus subgen. Circumdati</taxon>
    </lineage>
</organism>
<dbReference type="Proteomes" id="UP000246702">
    <property type="component" value="Unassembled WGS sequence"/>
</dbReference>
<dbReference type="RefSeq" id="XP_025466106.1">
    <property type="nucleotide sequence ID" value="XM_025608261.1"/>
</dbReference>
<evidence type="ECO:0000313" key="1">
    <source>
        <dbReference type="EMBL" id="PWY83638.1"/>
    </source>
</evidence>
<dbReference type="AlphaFoldDB" id="A0A317WF64"/>
<dbReference type="GeneID" id="37110404"/>
<comment type="caution">
    <text evidence="1">The sequence shown here is derived from an EMBL/GenBank/DDBJ whole genome shotgun (WGS) entry which is preliminary data.</text>
</comment>
<reference evidence="1 2" key="1">
    <citation type="submission" date="2016-12" db="EMBL/GenBank/DDBJ databases">
        <title>The genomes of Aspergillus section Nigri reveals drivers in fungal speciation.</title>
        <authorList>
            <consortium name="DOE Joint Genome Institute"/>
            <person name="Vesth T.C."/>
            <person name="Nybo J."/>
            <person name="Theobald S."/>
            <person name="Brandl J."/>
            <person name="Frisvad J.C."/>
            <person name="Nielsen K.F."/>
            <person name="Lyhne E.K."/>
            <person name="Kogle M.E."/>
            <person name="Kuo A."/>
            <person name="Riley R."/>
            <person name="Clum A."/>
            <person name="Nolan M."/>
            <person name="Lipzen A."/>
            <person name="Salamov A."/>
            <person name="Henrissat B."/>
            <person name="Wiebenga A."/>
            <person name="De Vries R.P."/>
            <person name="Grigoriev I.V."/>
            <person name="Mortensen U.H."/>
            <person name="Andersen M.R."/>
            <person name="Baker S.E."/>
        </authorList>
    </citation>
    <scope>NUCLEOTIDE SEQUENCE [LARGE SCALE GENOMIC DNA]</scope>
    <source>
        <strain evidence="1 2">CBS 115572</strain>
    </source>
</reference>
<evidence type="ECO:0000313" key="2">
    <source>
        <dbReference type="Proteomes" id="UP000246702"/>
    </source>
</evidence>
<gene>
    <name evidence="1" type="ORF">BO94DRAFT_468616</name>
</gene>
<accession>A0A317WF64</accession>